<comment type="caution">
    <text evidence="1">The sequence shown here is derived from an EMBL/GenBank/DDBJ whole genome shotgun (WGS) entry which is preliminary data.</text>
</comment>
<proteinExistence type="predicted"/>
<keyword evidence="1" id="KW-0436">Ligase</keyword>
<gene>
    <name evidence="1" type="ORF">KPL71_006954</name>
</gene>
<evidence type="ECO:0000313" key="2">
    <source>
        <dbReference type="Proteomes" id="UP000829398"/>
    </source>
</evidence>
<evidence type="ECO:0000313" key="1">
    <source>
        <dbReference type="EMBL" id="KAH9777260.1"/>
    </source>
</evidence>
<name>A0ACB8LVQ6_CITSI</name>
<protein>
    <submittedName>
        <fullName evidence="1">Asparagine--tRNA ligase</fullName>
    </submittedName>
</protein>
<keyword evidence="2" id="KW-1185">Reference proteome</keyword>
<organism evidence="1 2">
    <name type="scientific">Citrus sinensis</name>
    <name type="common">Sweet orange</name>
    <name type="synonym">Citrus aurantium var. sinensis</name>
    <dbReference type="NCBI Taxonomy" id="2711"/>
    <lineage>
        <taxon>Eukaryota</taxon>
        <taxon>Viridiplantae</taxon>
        <taxon>Streptophyta</taxon>
        <taxon>Embryophyta</taxon>
        <taxon>Tracheophyta</taxon>
        <taxon>Spermatophyta</taxon>
        <taxon>Magnoliopsida</taxon>
        <taxon>eudicotyledons</taxon>
        <taxon>Gunneridae</taxon>
        <taxon>Pentapetalae</taxon>
        <taxon>rosids</taxon>
        <taxon>malvids</taxon>
        <taxon>Sapindales</taxon>
        <taxon>Rutaceae</taxon>
        <taxon>Aurantioideae</taxon>
        <taxon>Citrus</taxon>
    </lineage>
</organism>
<sequence length="461" mass="51822">MATAFVPSTTLRLRPYSTLRCLSFYPKNLTKPYPVFPPLIRRSPISPRRFFSSVISGALHSGERTKSELAEKQKGQMGSKVGEFRKKLKIVDVKGGPDEGLDRVGLMIVVAGWVRTLRAQSSVTFIEVNDGSCLSNMQCVMTSDAEGYDQVKSGLITTGASIWIQGNVVPSQGSKQKVELKVNKIVLVGKSDPSYPIQKKRVSREFLRTKAHLRPRTNTFGAIPSSREAVESPVDAIPKTKDGLIDWSQMIEPELAFADLKDDMACATAYLQYVTVAERDFVQLSYTDAIELLIKAKKKFEFLFSLEIFDNFSGCMVQRGFSLLVKWGCDLQSEHERYLTEEAFGGCPVIVSDYPKEIKAFYMRQNDDGRTVAAMDMLVPRIGELIGGSQREERLEYLEGRLDELKLNRDTYWWYLDLRHYGSVPHAGFGLGFERLVQFATGVENIRDAIPFPRTPGSAEF</sequence>
<reference evidence="2" key="1">
    <citation type="journal article" date="2023" name="Hortic. Res.">
        <title>A chromosome-level phased genome enabling allele-level studies in sweet orange: a case study on citrus Huanglongbing tolerance.</title>
        <authorList>
            <person name="Wu B."/>
            <person name="Yu Q."/>
            <person name="Deng Z."/>
            <person name="Duan Y."/>
            <person name="Luo F."/>
            <person name="Gmitter F. Jr."/>
        </authorList>
    </citation>
    <scope>NUCLEOTIDE SEQUENCE [LARGE SCALE GENOMIC DNA]</scope>
    <source>
        <strain evidence="2">cv. Valencia</strain>
    </source>
</reference>
<accession>A0ACB8LVQ6</accession>
<dbReference type="EMBL" id="CM039172">
    <property type="protein sequence ID" value="KAH9777260.1"/>
    <property type="molecule type" value="Genomic_DNA"/>
</dbReference>
<dbReference type="Proteomes" id="UP000829398">
    <property type="component" value="Chromosome 3"/>
</dbReference>